<dbReference type="Gene3D" id="2.40.50.140">
    <property type="entry name" value="Nucleic acid-binding proteins"/>
    <property type="match status" value="1"/>
</dbReference>
<gene>
    <name evidence="1" type="ORF">NKI36_28425</name>
</gene>
<dbReference type="EMBL" id="JAMYQB010000032">
    <property type="protein sequence ID" value="MER9407942.1"/>
    <property type="molecule type" value="Genomic_DNA"/>
</dbReference>
<reference evidence="1 2" key="1">
    <citation type="journal article" date="2024" name="Proc. Natl. Acad. Sci. U.S.A.">
        <title>The evolutionary genomics of adaptation to stress in wild rhizobium bacteria.</title>
        <authorList>
            <person name="Kehlet-Delgado H."/>
            <person name="Montoya A.P."/>
            <person name="Jensen K.T."/>
            <person name="Wendlandt C.E."/>
            <person name="Dexheimer C."/>
            <person name="Roberts M."/>
            <person name="Torres Martinez L."/>
            <person name="Friesen M.L."/>
            <person name="Griffitts J.S."/>
            <person name="Porter S.S."/>
        </authorList>
    </citation>
    <scope>NUCLEOTIDE SEQUENCE [LARGE SCALE GENOMIC DNA]</scope>
    <source>
        <strain evidence="1 2">M0641</strain>
    </source>
</reference>
<keyword evidence="2" id="KW-1185">Reference proteome</keyword>
<protein>
    <submittedName>
        <fullName evidence="1">Uncharacterized protein</fullName>
    </submittedName>
</protein>
<sequence>MSSSSSAANPATVTAVGKRALANVEDGNLVFAGGIGTGFNARTGPEVKRRLDAIPMDKPPIPSLKANGAAWAECPAQSVPPQSIVEFEGGVIGVETAPAMAISTPSVVFDQFSK</sequence>
<proteinExistence type="predicted"/>
<dbReference type="RefSeq" id="WP_352561929.1">
    <property type="nucleotide sequence ID" value="NZ_JAMYQB010000032.1"/>
</dbReference>
<name>A0ABV1Z779_9HYPH</name>
<dbReference type="InterPro" id="IPR012340">
    <property type="entry name" value="NA-bd_OB-fold"/>
</dbReference>
<organism evidence="1 2">
    <name type="scientific">Mesorhizobium caraganae</name>
    <dbReference type="NCBI Taxonomy" id="483206"/>
    <lineage>
        <taxon>Bacteria</taxon>
        <taxon>Pseudomonadati</taxon>
        <taxon>Pseudomonadota</taxon>
        <taxon>Alphaproteobacteria</taxon>
        <taxon>Hyphomicrobiales</taxon>
        <taxon>Phyllobacteriaceae</taxon>
        <taxon>Mesorhizobium</taxon>
    </lineage>
</organism>
<evidence type="ECO:0000313" key="1">
    <source>
        <dbReference type="EMBL" id="MER9407942.1"/>
    </source>
</evidence>
<evidence type="ECO:0000313" key="2">
    <source>
        <dbReference type="Proteomes" id="UP001433071"/>
    </source>
</evidence>
<comment type="caution">
    <text evidence="1">The sequence shown here is derived from an EMBL/GenBank/DDBJ whole genome shotgun (WGS) entry which is preliminary data.</text>
</comment>
<accession>A0ABV1Z779</accession>
<dbReference type="Proteomes" id="UP001433071">
    <property type="component" value="Unassembled WGS sequence"/>
</dbReference>